<dbReference type="EMBL" id="JBHLZP010000663">
    <property type="protein sequence ID" value="MFB9839217.1"/>
    <property type="molecule type" value="Genomic_DNA"/>
</dbReference>
<dbReference type="SUPFAM" id="SSF103473">
    <property type="entry name" value="MFS general substrate transporter"/>
    <property type="match status" value="1"/>
</dbReference>
<keyword evidence="2" id="KW-1133">Transmembrane helix</keyword>
<feature type="transmembrane region" description="Helical" evidence="2">
    <location>
        <begin position="32"/>
        <end position="57"/>
    </location>
</feature>
<feature type="region of interest" description="Disordered" evidence="1">
    <location>
        <begin position="1"/>
        <end position="22"/>
    </location>
</feature>
<sequence>MLTAYTPARHDDSDHRLGDPALQRQDHGGTSLVLFIAGSVLCGAAWPVGSLIVFPVLQAARKAGPQRIGRVMSLIALPMLVGPVLDGLLIDDLAWR</sequence>
<keyword evidence="2" id="KW-0472">Membrane</keyword>
<gene>
    <name evidence="3" type="ORF">ACFFNX_44450</name>
</gene>
<evidence type="ECO:0000256" key="2">
    <source>
        <dbReference type="SAM" id="Phobius"/>
    </source>
</evidence>
<name>A0ABV5YVU7_9ACTN</name>
<dbReference type="RefSeq" id="WP_378212299.1">
    <property type="nucleotide sequence ID" value="NZ_JBHLZP010000663.1"/>
</dbReference>
<accession>A0ABV5YVU7</accession>
<feature type="transmembrane region" description="Helical" evidence="2">
    <location>
        <begin position="69"/>
        <end position="90"/>
    </location>
</feature>
<evidence type="ECO:0000313" key="4">
    <source>
        <dbReference type="Proteomes" id="UP001589627"/>
    </source>
</evidence>
<reference evidence="3 4" key="1">
    <citation type="submission" date="2024-09" db="EMBL/GenBank/DDBJ databases">
        <authorList>
            <person name="Sun Q."/>
            <person name="Mori K."/>
        </authorList>
    </citation>
    <scope>NUCLEOTIDE SEQUENCE [LARGE SCALE GENOMIC DNA]</scope>
    <source>
        <strain evidence="3 4">TBRC 0563</strain>
    </source>
</reference>
<dbReference type="Proteomes" id="UP001589627">
    <property type="component" value="Unassembled WGS sequence"/>
</dbReference>
<proteinExistence type="predicted"/>
<keyword evidence="2" id="KW-0812">Transmembrane</keyword>
<dbReference type="InterPro" id="IPR036259">
    <property type="entry name" value="MFS_trans_sf"/>
</dbReference>
<keyword evidence="4" id="KW-1185">Reference proteome</keyword>
<feature type="compositionally biased region" description="Basic and acidic residues" evidence="1">
    <location>
        <begin position="8"/>
        <end position="18"/>
    </location>
</feature>
<evidence type="ECO:0000256" key="1">
    <source>
        <dbReference type="SAM" id="MobiDB-lite"/>
    </source>
</evidence>
<evidence type="ECO:0000313" key="3">
    <source>
        <dbReference type="EMBL" id="MFB9839217.1"/>
    </source>
</evidence>
<organism evidence="3 4">
    <name type="scientific">Actinoallomurus acaciae</name>
    <dbReference type="NCBI Taxonomy" id="502577"/>
    <lineage>
        <taxon>Bacteria</taxon>
        <taxon>Bacillati</taxon>
        <taxon>Actinomycetota</taxon>
        <taxon>Actinomycetes</taxon>
        <taxon>Streptosporangiales</taxon>
        <taxon>Thermomonosporaceae</taxon>
        <taxon>Actinoallomurus</taxon>
    </lineage>
</organism>
<comment type="caution">
    <text evidence="3">The sequence shown here is derived from an EMBL/GenBank/DDBJ whole genome shotgun (WGS) entry which is preliminary data.</text>
</comment>
<evidence type="ECO:0008006" key="5">
    <source>
        <dbReference type="Google" id="ProtNLM"/>
    </source>
</evidence>
<protein>
    <recommendedName>
        <fullName evidence="5">MFS transporter</fullName>
    </recommendedName>
</protein>